<protein>
    <recommendedName>
        <fullName evidence="4">Extensin-like</fullName>
    </recommendedName>
</protein>
<dbReference type="Ensembl" id="ENSAMXT00000039208.1">
    <property type="protein sequence ID" value="ENSAMXP00000035030.1"/>
    <property type="gene ID" value="ENSAMXG00000041097.1"/>
</dbReference>
<evidence type="ECO:0000313" key="2">
    <source>
        <dbReference type="Ensembl" id="ENSAMXP00000035030.1"/>
    </source>
</evidence>
<feature type="region of interest" description="Disordered" evidence="1">
    <location>
        <begin position="66"/>
        <end position="90"/>
    </location>
</feature>
<feature type="region of interest" description="Disordered" evidence="1">
    <location>
        <begin position="492"/>
        <end position="515"/>
    </location>
</feature>
<evidence type="ECO:0000313" key="3">
    <source>
        <dbReference type="Proteomes" id="UP000018467"/>
    </source>
</evidence>
<accession>A0A3B1IZN9</accession>
<evidence type="ECO:0000256" key="1">
    <source>
        <dbReference type="SAM" id="MobiDB-lite"/>
    </source>
</evidence>
<reference evidence="2" key="3">
    <citation type="submission" date="2025-08" db="UniProtKB">
        <authorList>
            <consortium name="Ensembl"/>
        </authorList>
    </citation>
    <scope>IDENTIFICATION</scope>
</reference>
<feature type="region of interest" description="Disordered" evidence="1">
    <location>
        <begin position="383"/>
        <end position="404"/>
    </location>
</feature>
<feature type="compositionally biased region" description="Low complexity" evidence="1">
    <location>
        <begin position="68"/>
        <end position="90"/>
    </location>
</feature>
<dbReference type="AlphaFoldDB" id="A0A3B1IZN9"/>
<feature type="region of interest" description="Disordered" evidence="1">
    <location>
        <begin position="551"/>
        <end position="571"/>
    </location>
</feature>
<feature type="compositionally biased region" description="Pro residues" evidence="1">
    <location>
        <begin position="7"/>
        <end position="34"/>
    </location>
</feature>
<reference evidence="3" key="2">
    <citation type="journal article" date="2014" name="Nat. Commun.">
        <title>The cavefish genome reveals candidate genes for eye loss.</title>
        <authorList>
            <person name="McGaugh S.E."/>
            <person name="Gross J.B."/>
            <person name="Aken B."/>
            <person name="Blin M."/>
            <person name="Borowsky R."/>
            <person name="Chalopin D."/>
            <person name="Hinaux H."/>
            <person name="Jeffery W.R."/>
            <person name="Keene A."/>
            <person name="Ma L."/>
            <person name="Minx P."/>
            <person name="Murphy D."/>
            <person name="O'Quin K.E."/>
            <person name="Retaux S."/>
            <person name="Rohner N."/>
            <person name="Searle S.M."/>
            <person name="Stahl B.A."/>
            <person name="Tabin C."/>
            <person name="Volff J.N."/>
            <person name="Yoshizawa M."/>
            <person name="Warren W.C."/>
        </authorList>
    </citation>
    <scope>NUCLEOTIDE SEQUENCE [LARGE SCALE GENOMIC DNA]</scope>
    <source>
        <strain evidence="3">female</strain>
    </source>
</reference>
<dbReference type="GeneTree" id="ENSGT00940000174824"/>
<name>A0A3B1IZN9_ASTMX</name>
<reference evidence="3" key="1">
    <citation type="submission" date="2013-03" db="EMBL/GenBank/DDBJ databases">
        <authorList>
            <person name="Jeffery W."/>
            <person name="Warren W."/>
            <person name="Wilson R.K."/>
        </authorList>
    </citation>
    <scope>NUCLEOTIDE SEQUENCE</scope>
    <source>
        <strain evidence="3">female</strain>
    </source>
</reference>
<reference evidence="2" key="4">
    <citation type="submission" date="2025-09" db="UniProtKB">
        <authorList>
            <consortium name="Ensembl"/>
        </authorList>
    </citation>
    <scope>IDENTIFICATION</scope>
</reference>
<dbReference type="InParanoid" id="A0A3B1IZN9"/>
<keyword evidence="3" id="KW-1185">Reference proteome</keyword>
<dbReference type="Proteomes" id="UP000018467">
    <property type="component" value="Unassembled WGS sequence"/>
</dbReference>
<proteinExistence type="predicted"/>
<organism evidence="2 3">
    <name type="scientific">Astyanax mexicanus</name>
    <name type="common">Blind cave fish</name>
    <name type="synonym">Astyanax fasciatus mexicanus</name>
    <dbReference type="NCBI Taxonomy" id="7994"/>
    <lineage>
        <taxon>Eukaryota</taxon>
        <taxon>Metazoa</taxon>
        <taxon>Chordata</taxon>
        <taxon>Craniata</taxon>
        <taxon>Vertebrata</taxon>
        <taxon>Euteleostomi</taxon>
        <taxon>Actinopterygii</taxon>
        <taxon>Neopterygii</taxon>
        <taxon>Teleostei</taxon>
        <taxon>Ostariophysi</taxon>
        <taxon>Characiformes</taxon>
        <taxon>Characoidei</taxon>
        <taxon>Acestrorhamphidae</taxon>
        <taxon>Acestrorhamphinae</taxon>
        <taxon>Astyanax</taxon>
    </lineage>
</organism>
<dbReference type="STRING" id="7994.ENSAMXP00000035030"/>
<sequence>MPFWQAPTPPPSTTAPIPPPTTAAPTPTSAPAPNVPASDPIQNWYPTGPFPYQWQNPFRPYGNIWQGPTTATSTQAPTTTTPTTTTSAVPTVLANDPQNNWYPIDPPPYQWPPFYPNGRFWYYPTAAPTITAPTSAAPTTTSAPTVPASDLQQNWFNPNVFYPNGYPWMPHAGRPRLTSSHLNKQKAWTGRIVVRKGVKLFPEEAKGPNGSDVQTGHTDRFEGYQSDSAGSYKAAEEKLRRLNPTVHCGGDSMALRVQGTRVPNIMVDRGEEGVVPVTKLPANCGISTKRVRRDVLVVAQYQGCHVTKEGDDYVLPLRLWGASLNLCCPVESSTDGTPDPSAVLASVPEQNWPLSGPFPYYLGDQFNYDGYFWHSPANAPSIAAPTPAPTTEASTPASTTTLSVPASDPLQDWYALGPVPYLYGYPPENYWNAPNPRPSTAAPTTPPSTAAPTLAPTFPASDTPQNWYPFGPFPYNYRYPYMPFWQAPTPPPSTTAPIPPPTTAAPTPTSAPAPNVPASDPIQNWYPTGPFPYQWQHQLPPYGNIWQGPTTATSTQAPTTTTPTTTTSAVPTVLANDPQNNWYPIDPPPYQWPPFYPNGRFWYYPTAAPTTTAPTTAAPTTTSAPTVPASDLQQNWFNPNVFYPNGYPWMPHAGRPRLTSSHLNKQ</sequence>
<evidence type="ECO:0008006" key="4">
    <source>
        <dbReference type="Google" id="ProtNLM"/>
    </source>
</evidence>
<feature type="region of interest" description="Disordered" evidence="1">
    <location>
        <begin position="1"/>
        <end position="42"/>
    </location>
</feature>
<dbReference type="Bgee" id="ENSAMXG00000041097">
    <property type="expression patterns" value="Expressed in mesonephros and 13 other cell types or tissues"/>
</dbReference>